<dbReference type="InterPro" id="IPR050815">
    <property type="entry name" value="TF_fung"/>
</dbReference>
<evidence type="ECO:0000256" key="7">
    <source>
        <dbReference type="SAM" id="MobiDB-lite"/>
    </source>
</evidence>
<dbReference type="GO" id="GO:0000981">
    <property type="term" value="F:DNA-binding transcription factor activity, RNA polymerase II-specific"/>
    <property type="evidence" value="ECO:0007669"/>
    <property type="project" value="InterPro"/>
</dbReference>
<dbReference type="AlphaFoldDB" id="A0A0D1YDW3"/>
<dbReference type="SMART" id="SM00066">
    <property type="entry name" value="GAL4"/>
    <property type="match status" value="2"/>
</dbReference>
<evidence type="ECO:0000256" key="6">
    <source>
        <dbReference type="ARBA" id="ARBA00023242"/>
    </source>
</evidence>
<comment type="subcellular location">
    <subcellularLocation>
        <location evidence="1">Nucleus</location>
    </subcellularLocation>
</comment>
<feature type="compositionally biased region" description="Basic and acidic residues" evidence="7">
    <location>
        <begin position="129"/>
        <end position="142"/>
    </location>
</feature>
<organism evidence="9 10">
    <name type="scientific">Exophiala sideris</name>
    <dbReference type="NCBI Taxonomy" id="1016849"/>
    <lineage>
        <taxon>Eukaryota</taxon>
        <taxon>Fungi</taxon>
        <taxon>Dikarya</taxon>
        <taxon>Ascomycota</taxon>
        <taxon>Pezizomycotina</taxon>
        <taxon>Eurotiomycetes</taxon>
        <taxon>Chaetothyriomycetidae</taxon>
        <taxon>Chaetothyriales</taxon>
        <taxon>Herpotrichiellaceae</taxon>
        <taxon>Exophiala</taxon>
    </lineage>
</organism>
<gene>
    <name evidence="9" type="ORF">PV11_06557</name>
</gene>
<dbReference type="InterPro" id="IPR001138">
    <property type="entry name" value="Zn2Cys6_DnaBD"/>
</dbReference>
<dbReference type="OrthoDB" id="2563500at2759"/>
<protein>
    <recommendedName>
        <fullName evidence="8">Zn(2)-C6 fungal-type domain-containing protein</fullName>
    </recommendedName>
</protein>
<feature type="domain" description="Zn(2)-C6 fungal-type" evidence="8">
    <location>
        <begin position="66"/>
        <end position="96"/>
    </location>
</feature>
<evidence type="ECO:0000313" key="10">
    <source>
        <dbReference type="Proteomes" id="UP000053599"/>
    </source>
</evidence>
<dbReference type="CDD" id="cd00067">
    <property type="entry name" value="GAL4"/>
    <property type="match status" value="2"/>
</dbReference>
<dbReference type="Pfam" id="PF00172">
    <property type="entry name" value="Zn_clus"/>
    <property type="match status" value="2"/>
</dbReference>
<keyword evidence="5" id="KW-0804">Transcription</keyword>
<dbReference type="GO" id="GO:0006351">
    <property type="term" value="P:DNA-templated transcription"/>
    <property type="evidence" value="ECO:0007669"/>
    <property type="project" value="InterPro"/>
</dbReference>
<evidence type="ECO:0000256" key="1">
    <source>
        <dbReference type="ARBA" id="ARBA00004123"/>
    </source>
</evidence>
<dbReference type="InterPro" id="IPR036864">
    <property type="entry name" value="Zn2-C6_fun-type_DNA-bd_sf"/>
</dbReference>
<dbReference type="HOGENOM" id="CLU_011581_2_0_1"/>
<evidence type="ECO:0000256" key="2">
    <source>
        <dbReference type="ARBA" id="ARBA00022723"/>
    </source>
</evidence>
<dbReference type="CDD" id="cd12148">
    <property type="entry name" value="fungal_TF_MHR"/>
    <property type="match status" value="1"/>
</dbReference>
<feature type="compositionally biased region" description="Polar residues" evidence="7">
    <location>
        <begin position="107"/>
        <end position="120"/>
    </location>
</feature>
<evidence type="ECO:0000256" key="4">
    <source>
        <dbReference type="ARBA" id="ARBA00023125"/>
    </source>
</evidence>
<proteinExistence type="predicted"/>
<dbReference type="PROSITE" id="PS00463">
    <property type="entry name" value="ZN2_CY6_FUNGAL_1"/>
    <property type="match status" value="1"/>
</dbReference>
<dbReference type="PANTHER" id="PTHR47338">
    <property type="entry name" value="ZN(II)2CYS6 TRANSCRIPTION FACTOR (EUROFUNG)-RELATED"/>
    <property type="match status" value="1"/>
</dbReference>
<keyword evidence="6" id="KW-0539">Nucleus</keyword>
<dbReference type="SUPFAM" id="SSF57701">
    <property type="entry name" value="Zn2/Cys6 DNA-binding domain"/>
    <property type="match status" value="2"/>
</dbReference>
<dbReference type="InterPro" id="IPR007219">
    <property type="entry name" value="XnlR_reg_dom"/>
</dbReference>
<evidence type="ECO:0000313" key="9">
    <source>
        <dbReference type="EMBL" id="KIV78959.1"/>
    </source>
</evidence>
<dbReference type="Pfam" id="PF04082">
    <property type="entry name" value="Fungal_trans"/>
    <property type="match status" value="1"/>
</dbReference>
<keyword evidence="3" id="KW-0805">Transcription regulation</keyword>
<dbReference type="GO" id="GO:0008270">
    <property type="term" value="F:zinc ion binding"/>
    <property type="evidence" value="ECO:0007669"/>
    <property type="project" value="InterPro"/>
</dbReference>
<keyword evidence="2" id="KW-0479">Metal-binding</keyword>
<dbReference type="SMART" id="SM00906">
    <property type="entry name" value="Fungal_trans"/>
    <property type="match status" value="1"/>
</dbReference>
<dbReference type="GO" id="GO:0003677">
    <property type="term" value="F:DNA binding"/>
    <property type="evidence" value="ECO:0007669"/>
    <property type="project" value="UniProtKB-KW"/>
</dbReference>
<feature type="region of interest" description="Disordered" evidence="7">
    <location>
        <begin position="107"/>
        <end position="149"/>
    </location>
</feature>
<evidence type="ECO:0000259" key="8">
    <source>
        <dbReference type="PROSITE" id="PS50048"/>
    </source>
</evidence>
<feature type="compositionally biased region" description="Low complexity" evidence="7">
    <location>
        <begin position="628"/>
        <end position="641"/>
    </location>
</feature>
<reference evidence="9 10" key="1">
    <citation type="submission" date="2015-01" db="EMBL/GenBank/DDBJ databases">
        <title>The Genome Sequence of Exophiala sideris CBS121828.</title>
        <authorList>
            <consortium name="The Broad Institute Genomics Platform"/>
            <person name="Cuomo C."/>
            <person name="de Hoog S."/>
            <person name="Gorbushina A."/>
            <person name="Stielow B."/>
            <person name="Teixiera M."/>
            <person name="Abouelleil A."/>
            <person name="Chapman S.B."/>
            <person name="Priest M."/>
            <person name="Young S.K."/>
            <person name="Wortman J."/>
            <person name="Nusbaum C."/>
            <person name="Birren B."/>
        </authorList>
    </citation>
    <scope>NUCLEOTIDE SEQUENCE [LARGE SCALE GENOMIC DNA]</scope>
    <source>
        <strain evidence="9 10">CBS 121828</strain>
    </source>
</reference>
<keyword evidence="4" id="KW-0238">DNA-binding</keyword>
<dbReference type="EMBL" id="KN846953">
    <property type="protein sequence ID" value="KIV78959.1"/>
    <property type="molecule type" value="Genomic_DNA"/>
</dbReference>
<dbReference type="GO" id="GO:0005634">
    <property type="term" value="C:nucleus"/>
    <property type="evidence" value="ECO:0007669"/>
    <property type="project" value="UniProtKB-SubCell"/>
</dbReference>
<evidence type="ECO:0000256" key="5">
    <source>
        <dbReference type="ARBA" id="ARBA00023163"/>
    </source>
</evidence>
<dbReference type="Proteomes" id="UP000053599">
    <property type="component" value="Unassembled WGS sequence"/>
</dbReference>
<sequence>MPAQGRRSGDICVQCRSRKVKCDGRRDKCGPCERLGFSCSFSPQTSGIGELAGSGEALYRPRARRACLSCHALKVRCMGETSQCNRCRKRGIDCVYRLPRGRSASLGQGLTQELSPQSTADGRAMFSRDTPDCAGDSRDGEQAGRPPMEVASPNKEIVMQAIDDFFRHIHPVSHFAFLHKASVIQNYVTDQADAGFVFALCGITNQLLSPKTPAVHPAADWIHAAENLVLKSLDKPSIFKIQAILLIIGYKHHLGAHGSVFMLLSVAARFAFAMKLNCENASLCWLAQESRRRVLWAIYVLDTKVAGGLQEFTLCPVSTVHVQLPCREEDFEFDIPQITGSLDSMSQQQQSSSPTVSLLSRYIRMMNIRDRILRFTKHAAGSDSISLDPRRAIRDFEGELQSFSTTLPPSLVFSVRNLRLRAFSPDLSRYIMIHVWWHQCHCDLYRLLFAGLREALSRRNLQQVAPDLVLYCRSRCVDHARAIAADIFAALLEIPADIKVMDSDIAVCAYQSARILVHAQRTNDRGILSDEDTILEQVGHCSAVLKKMCANVPSAGRMRQDIDSLVAGGLISESSLSGPGSPQATAAGPNSVVPLTAPKRRQILSRHSFVKFCGFTDDSARLVASLDTNSPSQSTPTNPTSGMSNQEMLASRSVDQVANPPISGLVSDEGIGDDWAINDAYQGVWGEPLFDPLTSGVYYQQDWDMQDFMQGDWMGIS</sequence>
<dbReference type="Gene3D" id="4.10.240.10">
    <property type="entry name" value="Zn(2)-C6 fungal-type DNA-binding domain"/>
    <property type="match status" value="2"/>
</dbReference>
<feature type="region of interest" description="Disordered" evidence="7">
    <location>
        <begin position="626"/>
        <end position="645"/>
    </location>
</feature>
<name>A0A0D1YDW3_9EURO</name>
<dbReference type="STRING" id="1016849.A0A0D1YDW3"/>
<accession>A0A0D1YDW3</accession>
<feature type="domain" description="Zn(2)-C6 fungal-type" evidence="8">
    <location>
        <begin position="11"/>
        <end position="41"/>
    </location>
</feature>
<dbReference type="PANTHER" id="PTHR47338:SF7">
    <property type="entry name" value="ZN(II)2CYS6 TRANSCRIPTION FACTOR (EUROFUNG)"/>
    <property type="match status" value="1"/>
</dbReference>
<dbReference type="PROSITE" id="PS50048">
    <property type="entry name" value="ZN2_CY6_FUNGAL_2"/>
    <property type="match status" value="2"/>
</dbReference>
<evidence type="ECO:0000256" key="3">
    <source>
        <dbReference type="ARBA" id="ARBA00023015"/>
    </source>
</evidence>